<gene>
    <name evidence="1" type="ORF">HJG59_009118</name>
</gene>
<sequence length="150" mass="17212">MFMFFPKHLLQCQTQHSTNIHLKINYGYRSPVISINVTPVCVIRRNTEWTATYHVHYKLVIKITCIFLLIFQLLHKVFCFFIPHLPLICLVSSLPCSFSAHILGPSLEHYLALMITVQTQEHSSTHEAISGKNRNLLTVRATTDGDGEDF</sequence>
<name>A0A7J8DTJ3_MOLMO</name>
<comment type="caution">
    <text evidence="1">The sequence shown here is derived from an EMBL/GenBank/DDBJ whole genome shotgun (WGS) entry which is preliminary data.</text>
</comment>
<proteinExistence type="predicted"/>
<dbReference type="Proteomes" id="UP000550707">
    <property type="component" value="Unassembled WGS sequence"/>
</dbReference>
<dbReference type="AlphaFoldDB" id="A0A7J8DTJ3"/>
<evidence type="ECO:0000313" key="2">
    <source>
        <dbReference type="Proteomes" id="UP000550707"/>
    </source>
</evidence>
<protein>
    <submittedName>
        <fullName evidence="1">Uncharacterized protein</fullName>
    </submittedName>
</protein>
<evidence type="ECO:0000313" key="1">
    <source>
        <dbReference type="EMBL" id="KAF6426410.1"/>
    </source>
</evidence>
<accession>A0A7J8DTJ3</accession>
<dbReference type="InParanoid" id="A0A7J8DTJ3"/>
<reference evidence="1 2" key="1">
    <citation type="journal article" date="2020" name="Nature">
        <title>Six reference-quality genomes reveal evolution of bat adaptations.</title>
        <authorList>
            <person name="Jebb D."/>
            <person name="Huang Z."/>
            <person name="Pippel M."/>
            <person name="Hughes G.M."/>
            <person name="Lavrichenko K."/>
            <person name="Devanna P."/>
            <person name="Winkler S."/>
            <person name="Jermiin L.S."/>
            <person name="Skirmuntt E.C."/>
            <person name="Katzourakis A."/>
            <person name="Burkitt-Gray L."/>
            <person name="Ray D.A."/>
            <person name="Sullivan K.A.M."/>
            <person name="Roscito J.G."/>
            <person name="Kirilenko B.M."/>
            <person name="Davalos L.M."/>
            <person name="Corthals A.P."/>
            <person name="Power M.L."/>
            <person name="Jones G."/>
            <person name="Ransome R.D."/>
            <person name="Dechmann D.K.N."/>
            <person name="Locatelli A.G."/>
            <person name="Puechmaille S.J."/>
            <person name="Fedrigo O."/>
            <person name="Jarvis E.D."/>
            <person name="Hiller M."/>
            <person name="Vernes S.C."/>
            <person name="Myers E.W."/>
            <person name="Teeling E.C."/>
        </authorList>
    </citation>
    <scope>NUCLEOTIDE SEQUENCE [LARGE SCALE GENOMIC DNA]</scope>
    <source>
        <strain evidence="1">MMolMol1</strain>
        <tissue evidence="1">Muscle</tissue>
    </source>
</reference>
<organism evidence="1 2">
    <name type="scientific">Molossus molossus</name>
    <name type="common">Pallas' mastiff bat</name>
    <name type="synonym">Vespertilio molossus</name>
    <dbReference type="NCBI Taxonomy" id="27622"/>
    <lineage>
        <taxon>Eukaryota</taxon>
        <taxon>Metazoa</taxon>
        <taxon>Chordata</taxon>
        <taxon>Craniata</taxon>
        <taxon>Vertebrata</taxon>
        <taxon>Euteleostomi</taxon>
        <taxon>Mammalia</taxon>
        <taxon>Eutheria</taxon>
        <taxon>Laurasiatheria</taxon>
        <taxon>Chiroptera</taxon>
        <taxon>Yangochiroptera</taxon>
        <taxon>Molossidae</taxon>
        <taxon>Molossus</taxon>
    </lineage>
</organism>
<keyword evidence="2" id="KW-1185">Reference proteome</keyword>
<dbReference type="EMBL" id="JACASF010000016">
    <property type="protein sequence ID" value="KAF6426410.1"/>
    <property type="molecule type" value="Genomic_DNA"/>
</dbReference>